<dbReference type="Proteomes" id="UP000677265">
    <property type="component" value="Unassembled WGS sequence"/>
</dbReference>
<dbReference type="AlphaFoldDB" id="A0A942YD64"/>
<keyword evidence="3" id="KW-0274">FAD</keyword>
<dbReference type="EMBL" id="JAGYPE020000038">
    <property type="protein sequence ID" value="MCH6267532.1"/>
    <property type="molecule type" value="Genomic_DNA"/>
</dbReference>
<evidence type="ECO:0000256" key="2">
    <source>
        <dbReference type="ARBA" id="ARBA00022630"/>
    </source>
</evidence>
<comment type="similarity">
    <text evidence="1">Belongs to the FAD-binding monooxygenase family.</text>
</comment>
<organism evidence="6">
    <name type="scientific">Neobacillus citreus</name>
    <dbReference type="NCBI Taxonomy" id="2833578"/>
    <lineage>
        <taxon>Bacteria</taxon>
        <taxon>Bacillati</taxon>
        <taxon>Bacillota</taxon>
        <taxon>Bacilli</taxon>
        <taxon>Bacillales</taxon>
        <taxon>Bacillaceae</taxon>
        <taxon>Neobacillus</taxon>
    </lineage>
</organism>
<dbReference type="PANTHER" id="PTHR43098">
    <property type="entry name" value="L-ORNITHINE N(5)-MONOOXYGENASE-RELATED"/>
    <property type="match status" value="1"/>
</dbReference>
<gene>
    <name evidence="7" type="ORF">KHB02_018600</name>
    <name evidence="6" type="ORF">KHB02_32185</name>
</gene>
<dbReference type="Gene3D" id="3.50.50.60">
    <property type="entry name" value="FAD/NAD(P)-binding domain"/>
    <property type="match status" value="2"/>
</dbReference>
<reference evidence="6" key="1">
    <citation type="submission" date="2021-05" db="EMBL/GenBank/DDBJ databases">
        <title>Novel Bacillus species.</title>
        <authorList>
            <person name="Liu G."/>
        </authorList>
    </citation>
    <scope>NUCLEOTIDE SEQUENCE</scope>
    <source>
        <strain evidence="6 8">FJAT-50051</strain>
    </source>
</reference>
<dbReference type="RefSeq" id="WP_213145853.1">
    <property type="nucleotide sequence ID" value="NZ_JAGYPE020000038.1"/>
</dbReference>
<dbReference type="GO" id="GO:0050660">
    <property type="term" value="F:flavin adenine dinucleotide binding"/>
    <property type="evidence" value="ECO:0007669"/>
    <property type="project" value="InterPro"/>
</dbReference>
<proteinExistence type="inferred from homology"/>
<sequence length="542" mass="60897">MTYHKNDSVTNVPEFDAVVVGAGFAGLYAVHKLRNELGLHVRGYEKGTGVGGTWYWNRYPGALSDTRSFVYRYSFDKALLQDWTWKNTYLTQPEILEYLEHVADRFDIRQSFQFSTKVTAAHFNEETNLWEIVTDRGDKVRAKFIVNGLGLLSATNVPNFKGRETFKGEQYHTGAWPAGVDLNGKRVGVIGTGSTGVQTITAIAPEVGHLTVFQRSPQYSVPVGLRPQSEEEITEIKKNYDEIWKQVKSSAVAFGFEESNISAVTVSKEEQERVFEAAWNEGGGFYFMFGTFNDIAINPEANEAAANFIRKKIHEIVKDPKTARKLTPTDYYAKRPLCDNGYYQTFNRDNVSLVDVKENLIVEITPKGVRTTDGEYELDVIIYATGFDAVEGNYVKIDLRGRGGVSINEKWADGPTGYLGMTNTDFPNMFMVLGPNGPFTNLTPSIETQVEWISDTVKYMMENNMTTIEPTQEAENEWLALCKSMAEATLFSKIESWIFGANIPGKKNAVRFYVGGLGNYRSFIKEAGYKGFAFDRAAVKKK</sequence>
<evidence type="ECO:0000256" key="3">
    <source>
        <dbReference type="ARBA" id="ARBA00022827"/>
    </source>
</evidence>
<dbReference type="Pfam" id="PF00743">
    <property type="entry name" value="FMO-like"/>
    <property type="match status" value="1"/>
</dbReference>
<evidence type="ECO:0000256" key="4">
    <source>
        <dbReference type="ARBA" id="ARBA00022857"/>
    </source>
</evidence>
<evidence type="ECO:0000313" key="6">
    <source>
        <dbReference type="EMBL" id="MBS4186054.1"/>
    </source>
</evidence>
<dbReference type="GO" id="GO:0050661">
    <property type="term" value="F:NADP binding"/>
    <property type="evidence" value="ECO:0007669"/>
    <property type="project" value="InterPro"/>
</dbReference>
<dbReference type="InterPro" id="IPR020946">
    <property type="entry name" value="Flavin_mOase-like"/>
</dbReference>
<evidence type="ECO:0000313" key="7">
    <source>
        <dbReference type="EMBL" id="MCH6267532.1"/>
    </source>
</evidence>
<comment type="caution">
    <text evidence="6">The sequence shown here is derived from an EMBL/GenBank/DDBJ whole genome shotgun (WGS) entry which is preliminary data.</text>
</comment>
<dbReference type="InterPro" id="IPR050775">
    <property type="entry name" value="FAD-binding_Monooxygenases"/>
</dbReference>
<dbReference type="EMBL" id="JAGYPE010000006">
    <property type="protein sequence ID" value="MBS4186054.1"/>
    <property type="molecule type" value="Genomic_DNA"/>
</dbReference>
<dbReference type="PANTHER" id="PTHR43098:SF5">
    <property type="entry name" value="DUAL-FUNCTIONAL MONOOXYGENASE_METHYLTRANSFERASE PSOF"/>
    <property type="match status" value="1"/>
</dbReference>
<keyword evidence="5" id="KW-0560">Oxidoreductase</keyword>
<keyword evidence="2" id="KW-0285">Flavoprotein</keyword>
<dbReference type="SUPFAM" id="SSF51905">
    <property type="entry name" value="FAD/NAD(P)-binding domain"/>
    <property type="match status" value="2"/>
</dbReference>
<keyword evidence="8" id="KW-1185">Reference proteome</keyword>
<dbReference type="InterPro" id="IPR036188">
    <property type="entry name" value="FAD/NAD-bd_sf"/>
</dbReference>
<name>A0A942YD64_9BACI</name>
<evidence type="ECO:0000256" key="1">
    <source>
        <dbReference type="ARBA" id="ARBA00010139"/>
    </source>
</evidence>
<dbReference type="GO" id="GO:0004499">
    <property type="term" value="F:N,N-dimethylaniline monooxygenase activity"/>
    <property type="evidence" value="ECO:0007669"/>
    <property type="project" value="InterPro"/>
</dbReference>
<evidence type="ECO:0000256" key="5">
    <source>
        <dbReference type="ARBA" id="ARBA00023002"/>
    </source>
</evidence>
<accession>A0A942YD64</accession>
<protein>
    <submittedName>
        <fullName evidence="6">NAD(P)/FAD-dependent oxidoreductase</fullName>
    </submittedName>
</protein>
<evidence type="ECO:0000313" key="8">
    <source>
        <dbReference type="Proteomes" id="UP000677265"/>
    </source>
</evidence>
<keyword evidence="4" id="KW-0521">NADP</keyword>